<feature type="domain" description="MPN635 N-terminal" evidence="1">
    <location>
        <begin position="153"/>
        <end position="244"/>
    </location>
</feature>
<keyword evidence="2" id="KW-0067">ATP-binding</keyword>
<dbReference type="InterPro" id="IPR036890">
    <property type="entry name" value="HATPase_C_sf"/>
</dbReference>
<comment type="caution">
    <text evidence="2">The sequence shown here is derived from an EMBL/GenBank/DDBJ whole genome shotgun (WGS) entry which is preliminary data.</text>
</comment>
<dbReference type="RefSeq" id="WP_250987960.1">
    <property type="nucleotide sequence ID" value="NZ_QFDM01000003.1"/>
</dbReference>
<keyword evidence="2" id="KW-0547">Nucleotide-binding</keyword>
<organism evidence="2 3">
    <name type="scientific">Methanoculleus oceani</name>
    <dbReference type="NCBI Taxonomy" id="2184756"/>
    <lineage>
        <taxon>Archaea</taxon>
        <taxon>Methanobacteriati</taxon>
        <taxon>Methanobacteriota</taxon>
        <taxon>Stenosarchaea group</taxon>
        <taxon>Methanomicrobia</taxon>
        <taxon>Methanomicrobiales</taxon>
        <taxon>Methanomicrobiaceae</taxon>
        <taxon>Methanoculleus</taxon>
    </lineage>
</organism>
<dbReference type="Proteomes" id="UP001523230">
    <property type="component" value="Unassembled WGS sequence"/>
</dbReference>
<dbReference type="GO" id="GO:0005524">
    <property type="term" value="F:ATP binding"/>
    <property type="evidence" value="ECO:0007669"/>
    <property type="project" value="UniProtKB-KW"/>
</dbReference>
<dbReference type="EMBL" id="QFDM01000003">
    <property type="protein sequence ID" value="MCM2466685.1"/>
    <property type="molecule type" value="Genomic_DNA"/>
</dbReference>
<accession>A0ABD4TEE2</accession>
<evidence type="ECO:0000313" key="3">
    <source>
        <dbReference type="Proteomes" id="UP001523230"/>
    </source>
</evidence>
<gene>
    <name evidence="2" type="ORF">DIC75_10285</name>
</gene>
<dbReference type="InterPro" id="IPR058987">
    <property type="entry name" value="MPN635_N"/>
</dbReference>
<reference evidence="2 3" key="1">
    <citation type="submission" date="2018-05" db="EMBL/GenBank/DDBJ databases">
        <title>Isolation and characterization of genus Methanoculleus species and their viruses from deep sea marine sediment offshore southwestern Taiwan.</title>
        <authorList>
            <person name="Wei W.-H."/>
            <person name="Chen W.-C."/>
            <person name="Lai M.-C."/>
            <person name="Chen S.-C."/>
        </authorList>
    </citation>
    <scope>NUCLEOTIDE SEQUENCE [LARGE SCALE GENOMIC DNA]</scope>
    <source>
        <strain evidence="2 3">CWC-02</strain>
    </source>
</reference>
<dbReference type="SUPFAM" id="SSF55874">
    <property type="entry name" value="ATPase domain of HSP90 chaperone/DNA topoisomerase II/histidine kinase"/>
    <property type="match status" value="1"/>
</dbReference>
<protein>
    <submittedName>
        <fullName evidence="2">ATP-binding protein</fullName>
    </submittedName>
</protein>
<evidence type="ECO:0000313" key="2">
    <source>
        <dbReference type="EMBL" id="MCM2466685.1"/>
    </source>
</evidence>
<proteinExistence type="predicted"/>
<dbReference type="Pfam" id="PF25856">
    <property type="entry name" value="MPN635_N"/>
    <property type="match status" value="1"/>
</dbReference>
<evidence type="ECO:0000259" key="1">
    <source>
        <dbReference type="Pfam" id="PF25856"/>
    </source>
</evidence>
<keyword evidence="3" id="KW-1185">Reference proteome</keyword>
<dbReference type="AlphaFoldDB" id="A0ABD4TEE2"/>
<name>A0ABD4TEE2_9EURY</name>
<dbReference type="Gene3D" id="3.30.565.10">
    <property type="entry name" value="Histidine kinase-like ATPase, C-terminal domain"/>
    <property type="match status" value="1"/>
</dbReference>
<sequence>MTFNKFDLNVEKILEDWEVYHAVREIIANAIDEELLTKTKKIEIFKDKANCWHIRDYGRGLNHQHLTQKENDEKLKNPHVIGKFGIGLKDALATFNRKGVQVSIKSKHEDITLERTKKHGFDDIITLHAQISPPSDNNFQGTEFILKNCSDSDISRAKDLFLRFSGEKVLETTSLGQVIKKKSDPAKIYVNGVQVAEEENFLFSYNITALNKAIQKALNRERTNVGRTAYADRVQKILTACESQEVAHELVNDLANYDAGEHHDELGWSEVSVHACRLLNDRSKVVFFTSDEAMSAPNLVDRVRNDKYDVIIVPQKIKGKLQGAVDVSGNPIRDVEQFSRDWNNSLKFSFVSERQFTAKEKQVFEQTGQILDFVGGRPECVKEILISKTMRLDPDSYLEVGGLWEASENRIIIKRDQLKDIQNYAGILLHEVAHATSDASDVSRSFENELTRYLGLVAEKAIRK</sequence>